<comment type="similarity">
    <text evidence="3 7">Belongs to the methyltransferase superfamily. LCMT family.</text>
</comment>
<dbReference type="FunFam" id="3.40.50.150:FF:000092">
    <property type="entry name" value="Leucine carboxyl methyltransferase 1"/>
    <property type="match status" value="1"/>
</dbReference>
<dbReference type="GO" id="GO:0005829">
    <property type="term" value="C:cytosol"/>
    <property type="evidence" value="ECO:0007669"/>
    <property type="project" value="TreeGrafter"/>
</dbReference>
<dbReference type="PANTHER" id="PTHR13600">
    <property type="entry name" value="LEUCINE CARBOXYL METHYLTRANSFERASE"/>
    <property type="match status" value="1"/>
</dbReference>
<keyword evidence="6 7" id="KW-0949">S-adenosyl-L-methionine</keyword>
<dbReference type="GeneID" id="136820091"/>
<dbReference type="GO" id="GO:0009966">
    <property type="term" value="P:regulation of signal transduction"/>
    <property type="evidence" value="ECO:0007669"/>
    <property type="project" value="UniProtKB-ARBA"/>
</dbReference>
<evidence type="ECO:0000313" key="9">
    <source>
        <dbReference type="EnsemblMetazoa" id="CLYHEMP013877.1"/>
    </source>
</evidence>
<dbReference type="Pfam" id="PF04072">
    <property type="entry name" value="LCM"/>
    <property type="match status" value="1"/>
</dbReference>
<comment type="function">
    <text evidence="2 7">Methylates the carboxyl group of the C-terminal leucine residue of protein phosphatase 2A catalytic subunits to form alpha-leucine ester residues.</text>
</comment>
<accession>A0A7M6DKC9</accession>
<dbReference type="InterPro" id="IPR029063">
    <property type="entry name" value="SAM-dependent_MTases_sf"/>
</dbReference>
<keyword evidence="5 7" id="KW-0808">Transferase</keyword>
<evidence type="ECO:0000313" key="10">
    <source>
        <dbReference type="Proteomes" id="UP000594262"/>
    </source>
</evidence>
<evidence type="ECO:0000256" key="6">
    <source>
        <dbReference type="ARBA" id="ARBA00022691"/>
    </source>
</evidence>
<dbReference type="PANTHER" id="PTHR13600:SF33">
    <property type="entry name" value="LEUCINE CARBOXYL METHYLTRANSFERASE 1"/>
    <property type="match status" value="1"/>
</dbReference>
<evidence type="ECO:0000256" key="8">
    <source>
        <dbReference type="PIRSR" id="PIRSR016305-1"/>
    </source>
</evidence>
<organism evidence="9 10">
    <name type="scientific">Clytia hemisphaerica</name>
    <dbReference type="NCBI Taxonomy" id="252671"/>
    <lineage>
        <taxon>Eukaryota</taxon>
        <taxon>Metazoa</taxon>
        <taxon>Cnidaria</taxon>
        <taxon>Hydrozoa</taxon>
        <taxon>Hydroidolina</taxon>
        <taxon>Leptothecata</taxon>
        <taxon>Obeliida</taxon>
        <taxon>Clytiidae</taxon>
        <taxon>Clytia</taxon>
    </lineage>
</organism>
<dbReference type="EC" id="2.1.1.233" evidence="7"/>
<evidence type="ECO:0000256" key="2">
    <source>
        <dbReference type="ARBA" id="ARBA00003455"/>
    </source>
</evidence>
<reference evidence="9" key="1">
    <citation type="submission" date="2021-01" db="UniProtKB">
        <authorList>
            <consortium name="EnsemblMetazoa"/>
        </authorList>
    </citation>
    <scope>IDENTIFICATION</scope>
</reference>
<dbReference type="Proteomes" id="UP000594262">
    <property type="component" value="Unplaced"/>
</dbReference>
<dbReference type="InterPro" id="IPR007213">
    <property type="entry name" value="Ppm1/Ppm2/Tcmp"/>
</dbReference>
<dbReference type="PIRSF" id="PIRSF016305">
    <property type="entry name" value="LCM_mtfrase"/>
    <property type="match status" value="1"/>
</dbReference>
<proteinExistence type="inferred from homology"/>
<dbReference type="InterPro" id="IPR016651">
    <property type="entry name" value="LCMT1"/>
</dbReference>
<protein>
    <recommendedName>
        <fullName evidence="7">Leucine carboxyl methyltransferase 1</fullName>
        <ecNumber evidence="7">2.1.1.233</ecNumber>
    </recommendedName>
</protein>
<sequence length="306" mass="35954">MASEGVMATNDDASLCKRYATHMKYWKDDFIQYFVRNVPPRKAPEINRGYYVRHYSITSVVEQFFSMVSKNCQIVNLGCGFDTLYWNLHQKDMLPTKGFYEIDMTQIVQKKMQYIKMRPQLHQLFKGEMKITSDQLHTQDYHLMSCDLKNIEELKSKLYGNGLDKNIPTLFIAECVFVYIEKDWVRELSTFIYQDFKVCVLYDYDPVNLNDRFGEVMKENLKGRDCLLLGAHDDMKSKMRSYRGFQDVTTRLLLGIYRNVPKAERGRIEKIEFLDEVDLLEDLLKHYSVVLCSNDPDNIGLNGIIL</sequence>
<evidence type="ECO:0000256" key="1">
    <source>
        <dbReference type="ARBA" id="ARBA00000724"/>
    </source>
</evidence>
<feature type="binding site" evidence="8">
    <location>
        <position position="78"/>
    </location>
    <ligand>
        <name>S-adenosyl-L-methionine</name>
        <dbReference type="ChEBI" id="CHEBI:59789"/>
    </ligand>
</feature>
<feature type="binding site" evidence="8">
    <location>
        <begin position="147"/>
        <end position="148"/>
    </location>
    <ligand>
        <name>S-adenosyl-L-methionine</name>
        <dbReference type="ChEBI" id="CHEBI:59789"/>
    </ligand>
</feature>
<dbReference type="GO" id="GO:0018423">
    <property type="term" value="F:protein C-terminal leucine carboxyl O-methyltransferase activity"/>
    <property type="evidence" value="ECO:0007669"/>
    <property type="project" value="UniProtKB-EC"/>
</dbReference>
<keyword evidence="10" id="KW-1185">Reference proteome</keyword>
<name>A0A7M6DKC9_9CNID</name>
<evidence type="ECO:0000256" key="7">
    <source>
        <dbReference type="PIRNR" id="PIRNR016305"/>
    </source>
</evidence>
<dbReference type="AlphaFoldDB" id="A0A7M6DKC9"/>
<feature type="binding site" evidence="8">
    <location>
        <position position="174"/>
    </location>
    <ligand>
        <name>S-adenosyl-L-methionine</name>
        <dbReference type="ChEBI" id="CHEBI:59789"/>
    </ligand>
</feature>
<comment type="catalytic activity">
    <reaction evidence="1 7">
        <text>[phosphatase 2A protein]-C-terminal L-leucine + S-adenosyl-L-methionine = [phosphatase 2A protein]-C-terminal L-leucine methyl ester + S-adenosyl-L-homocysteine</text>
        <dbReference type="Rhea" id="RHEA:48544"/>
        <dbReference type="Rhea" id="RHEA-COMP:12134"/>
        <dbReference type="Rhea" id="RHEA-COMP:12135"/>
        <dbReference type="ChEBI" id="CHEBI:57856"/>
        <dbReference type="ChEBI" id="CHEBI:59789"/>
        <dbReference type="ChEBI" id="CHEBI:90516"/>
        <dbReference type="ChEBI" id="CHEBI:90517"/>
        <dbReference type="EC" id="2.1.1.233"/>
    </reaction>
</comment>
<dbReference type="GO" id="GO:0032259">
    <property type="term" value="P:methylation"/>
    <property type="evidence" value="ECO:0007669"/>
    <property type="project" value="UniProtKB-KW"/>
</dbReference>
<keyword evidence="4 7" id="KW-0489">Methyltransferase</keyword>
<evidence type="ECO:0000256" key="4">
    <source>
        <dbReference type="ARBA" id="ARBA00022603"/>
    </source>
</evidence>
<dbReference type="SUPFAM" id="SSF53335">
    <property type="entry name" value="S-adenosyl-L-methionine-dependent methyltransferases"/>
    <property type="match status" value="1"/>
</dbReference>
<dbReference type="OrthoDB" id="203237at2759"/>
<dbReference type="EnsemblMetazoa" id="CLYHEMT013877.1">
    <property type="protein sequence ID" value="CLYHEMP013877.1"/>
    <property type="gene ID" value="CLYHEMG013877"/>
</dbReference>
<dbReference type="Gene3D" id="3.40.50.150">
    <property type="entry name" value="Vaccinia Virus protein VP39"/>
    <property type="match status" value="1"/>
</dbReference>
<dbReference type="RefSeq" id="XP_066932431.1">
    <property type="nucleotide sequence ID" value="XM_067076330.1"/>
</dbReference>
<evidence type="ECO:0000256" key="3">
    <source>
        <dbReference type="ARBA" id="ARBA00010703"/>
    </source>
</evidence>
<evidence type="ECO:0000256" key="5">
    <source>
        <dbReference type="ARBA" id="ARBA00022679"/>
    </source>
</evidence>
<feature type="binding site" evidence="8">
    <location>
        <position position="53"/>
    </location>
    <ligand>
        <name>S-adenosyl-L-methionine</name>
        <dbReference type="ChEBI" id="CHEBI:59789"/>
    </ligand>
</feature>